<reference evidence="1 2" key="1">
    <citation type="submission" date="2010-02" db="EMBL/GenBank/DDBJ databases">
        <authorList>
            <person name="Weinstock G."/>
            <person name="Sodergren E."/>
            <person name="Clifton S."/>
            <person name="Fulton L."/>
            <person name="Fulton B."/>
            <person name="Courtney L."/>
            <person name="Fronick C."/>
            <person name="Harrison M."/>
            <person name="Strong C."/>
            <person name="Farmer C."/>
            <person name="Delahaunty K."/>
            <person name="Markovic C."/>
            <person name="Hall O."/>
            <person name="Minx P."/>
            <person name="Tomlinson C."/>
            <person name="Mitreva M."/>
            <person name="Nelson J."/>
            <person name="Hou S."/>
            <person name="Wollam A."/>
            <person name="Pepin K.H."/>
            <person name="Johnson M."/>
            <person name="Bhonagiri V."/>
            <person name="Zhang X."/>
            <person name="Suruliraj S."/>
            <person name="Warren W."/>
            <person name="Chinwalla A."/>
            <person name="Mardis E.R."/>
            <person name="Wilson R.K."/>
        </authorList>
    </citation>
    <scope>NUCLEOTIDE SEQUENCE [LARGE SCALE GENOMIC DNA]</scope>
    <source>
        <strain evidence="1 2">ATCC 23685</strain>
    </source>
</reference>
<evidence type="ECO:0000313" key="2">
    <source>
        <dbReference type="Proteomes" id="UP000003692"/>
    </source>
</evidence>
<sequence>MLKTLNTSQKLMLDLMSDLILLQDQMVVVKHLFSQLLRTAWRGMVNIQDIKMIVSTG</sequence>
<dbReference type="HOGENOM" id="CLU_2989430_0_0_6"/>
<dbReference type="Proteomes" id="UP000003692">
    <property type="component" value="Unassembled WGS sequence"/>
</dbReference>
<protein>
    <submittedName>
        <fullName evidence="1">Uncharacterized protein</fullName>
    </submittedName>
</protein>
<name>D4F623_EDWTA</name>
<evidence type="ECO:0000313" key="1">
    <source>
        <dbReference type="EMBL" id="EFE22784.1"/>
    </source>
</evidence>
<dbReference type="EMBL" id="ADGK01000180">
    <property type="protein sequence ID" value="EFE22784.1"/>
    <property type="molecule type" value="Genomic_DNA"/>
</dbReference>
<proteinExistence type="predicted"/>
<accession>D4F623</accession>
<dbReference type="AlphaFoldDB" id="D4F623"/>
<gene>
    <name evidence="1" type="ORF">EDWATA_02203</name>
</gene>
<comment type="caution">
    <text evidence="1">The sequence shown here is derived from an EMBL/GenBank/DDBJ whole genome shotgun (WGS) entry which is preliminary data.</text>
</comment>
<organism evidence="1 2">
    <name type="scientific">Edwardsiella tarda ATCC 23685</name>
    <dbReference type="NCBI Taxonomy" id="500638"/>
    <lineage>
        <taxon>Bacteria</taxon>
        <taxon>Pseudomonadati</taxon>
        <taxon>Pseudomonadota</taxon>
        <taxon>Gammaproteobacteria</taxon>
        <taxon>Enterobacterales</taxon>
        <taxon>Hafniaceae</taxon>
        <taxon>Edwardsiella</taxon>
    </lineage>
</organism>